<evidence type="ECO:0000313" key="1">
    <source>
        <dbReference type="EMBL" id="KAK0649832.1"/>
    </source>
</evidence>
<dbReference type="EMBL" id="JAULSV010000003">
    <property type="protein sequence ID" value="KAK0649832.1"/>
    <property type="molecule type" value="Genomic_DNA"/>
</dbReference>
<proteinExistence type="predicted"/>
<dbReference type="AlphaFoldDB" id="A0AA39YBY8"/>
<evidence type="ECO:0000313" key="2">
    <source>
        <dbReference type="Proteomes" id="UP001174936"/>
    </source>
</evidence>
<dbReference type="Proteomes" id="UP001174936">
    <property type="component" value="Unassembled WGS sequence"/>
</dbReference>
<accession>A0AA39YBY8</accession>
<organism evidence="1 2">
    <name type="scientific">Cercophora newfieldiana</name>
    <dbReference type="NCBI Taxonomy" id="92897"/>
    <lineage>
        <taxon>Eukaryota</taxon>
        <taxon>Fungi</taxon>
        <taxon>Dikarya</taxon>
        <taxon>Ascomycota</taxon>
        <taxon>Pezizomycotina</taxon>
        <taxon>Sordariomycetes</taxon>
        <taxon>Sordariomycetidae</taxon>
        <taxon>Sordariales</taxon>
        <taxon>Lasiosphaeriaceae</taxon>
        <taxon>Cercophora</taxon>
    </lineage>
</organism>
<reference evidence="1" key="1">
    <citation type="submission" date="2023-06" db="EMBL/GenBank/DDBJ databases">
        <title>Genome-scale phylogeny and comparative genomics of the fungal order Sordariales.</title>
        <authorList>
            <consortium name="Lawrence Berkeley National Laboratory"/>
            <person name="Hensen N."/>
            <person name="Bonometti L."/>
            <person name="Westerberg I."/>
            <person name="Brannstrom I.O."/>
            <person name="Guillou S."/>
            <person name="Cros-Aarteil S."/>
            <person name="Calhoun S."/>
            <person name="Haridas S."/>
            <person name="Kuo A."/>
            <person name="Mondo S."/>
            <person name="Pangilinan J."/>
            <person name="Riley R."/>
            <person name="Labutti K."/>
            <person name="Andreopoulos B."/>
            <person name="Lipzen A."/>
            <person name="Chen C."/>
            <person name="Yanf M."/>
            <person name="Daum C."/>
            <person name="Ng V."/>
            <person name="Clum A."/>
            <person name="Steindorff A."/>
            <person name="Ohm R."/>
            <person name="Martin F."/>
            <person name="Silar P."/>
            <person name="Natvig D."/>
            <person name="Lalanne C."/>
            <person name="Gautier V."/>
            <person name="Ament-Velasquez S.L."/>
            <person name="Kruys A."/>
            <person name="Hutchinson M.I."/>
            <person name="Powell A.J."/>
            <person name="Barry K."/>
            <person name="Miller A.N."/>
            <person name="Grigoriev I.V."/>
            <person name="Debuchy R."/>
            <person name="Gladieux P."/>
            <person name="Thoren M.H."/>
            <person name="Johannesson H."/>
        </authorList>
    </citation>
    <scope>NUCLEOTIDE SEQUENCE</scope>
    <source>
        <strain evidence="1">SMH2532-1</strain>
    </source>
</reference>
<name>A0AA39YBY8_9PEZI</name>
<comment type="caution">
    <text evidence="1">The sequence shown here is derived from an EMBL/GenBank/DDBJ whole genome shotgun (WGS) entry which is preliminary data.</text>
</comment>
<sequence>MDAVTLQTQPNPDTPAVDDPLTYMTNMKARIDEIQVQRAKAYQEMKTHLYEYVANYKRSEHHLVDEHNACLAELSSRFPAEAATLEWAKPCAGVPDSDFFTTPGGFIIKYHPSSDPSPRPLVPPVPALVPIPMQPEAPVFRRVERPTFTQPYAPAPLVDAQST</sequence>
<protein>
    <submittedName>
        <fullName evidence="1">Uncharacterized protein</fullName>
    </submittedName>
</protein>
<gene>
    <name evidence="1" type="ORF">B0T16DRAFT_457206</name>
</gene>
<keyword evidence="2" id="KW-1185">Reference proteome</keyword>